<protein>
    <submittedName>
        <fullName evidence="1">Uncharacterized protein</fullName>
    </submittedName>
</protein>
<evidence type="ECO:0000313" key="2">
    <source>
        <dbReference type="Proteomes" id="UP000218327"/>
    </source>
</evidence>
<dbReference type="EMBL" id="NVVJ01000030">
    <property type="protein sequence ID" value="PCJ24124.1"/>
    <property type="molecule type" value="Genomic_DNA"/>
</dbReference>
<dbReference type="AlphaFoldDB" id="A0A2A5AXU4"/>
<proteinExistence type="predicted"/>
<organism evidence="1 2">
    <name type="scientific">SAR86 cluster bacterium</name>
    <dbReference type="NCBI Taxonomy" id="2030880"/>
    <lineage>
        <taxon>Bacteria</taxon>
        <taxon>Pseudomonadati</taxon>
        <taxon>Pseudomonadota</taxon>
        <taxon>Gammaproteobacteria</taxon>
        <taxon>SAR86 cluster</taxon>
    </lineage>
</organism>
<name>A0A2A5AXU4_9GAMM</name>
<dbReference type="Proteomes" id="UP000218327">
    <property type="component" value="Unassembled WGS sequence"/>
</dbReference>
<comment type="caution">
    <text evidence="1">The sequence shown here is derived from an EMBL/GenBank/DDBJ whole genome shotgun (WGS) entry which is preliminary data.</text>
</comment>
<gene>
    <name evidence="1" type="ORF">COA96_10285</name>
</gene>
<evidence type="ECO:0000313" key="1">
    <source>
        <dbReference type="EMBL" id="PCJ24124.1"/>
    </source>
</evidence>
<sequence>MTERDELINIVEDALSEAFFNKPNFDTPTVAVDAILSAHPELGEQADGFEEWLKGYTDQVIDACSYRDLKDAFTAGRAQAVAGNALKEALEEIKGMGFDMPRTLDLTKTEWAERRGFLMQQIANEALILAEVKPS</sequence>
<reference evidence="2" key="1">
    <citation type="submission" date="2017-08" db="EMBL/GenBank/DDBJ databases">
        <title>A dynamic microbial community with high functional redundancy inhabits the cold, oxic subseafloor aquifer.</title>
        <authorList>
            <person name="Tully B.J."/>
            <person name="Wheat C.G."/>
            <person name="Glazer B.T."/>
            <person name="Huber J.A."/>
        </authorList>
    </citation>
    <scope>NUCLEOTIDE SEQUENCE [LARGE SCALE GENOMIC DNA]</scope>
</reference>
<accession>A0A2A5AXU4</accession>